<dbReference type="Proteomes" id="UP000187283">
    <property type="component" value="Unassembled WGS sequence"/>
</dbReference>
<keyword evidence="3" id="KW-1185">Reference proteome</keyword>
<feature type="compositionally biased region" description="Polar residues" evidence="1">
    <location>
        <begin position="459"/>
        <end position="468"/>
    </location>
</feature>
<feature type="region of interest" description="Disordered" evidence="1">
    <location>
        <begin position="436"/>
        <end position="468"/>
    </location>
</feature>
<dbReference type="OrthoDB" id="5600350at2759"/>
<sequence length="505" mass="57539">MRLPEVIGSSGLLFLAFESILKSTIHFFQDPASIDTSLKHTKLAVVGNMLSTICIKLCNSNIGLINYNCKNPGAVSDSQSILYKDPVPSFEYLENFLCEANRILIHTSELKDLILSPKTNIFSFNKSLKNKRDSPLVKYSIDPNDSTFFSDFNITELSFSMLSISYYSKYFVSSSEIFNQRMDLRSSKNTKTPALRSIILKVKNILYDINYPHRNKSRKFGLYHDDSSPQFNADVDKKLISNFFGKVVDRLIFWGLAPKDFLNIASIFDATDLLVEAKAFLFEVWKRYDDLTARNKKVSEMRNKWEMADEKASTNSTVADSSNLQGFEPILENTKMINDIKSQRSLFSDLNRSSVVDYLEALDIKIKKMHSKLKHQNTPINEPLTSTKQTVPIIRNLKHSRLDYLSDDPVDELEFIQPEFSFATQLSDLGPKRATKAAKKSSTNSQRSVSRKLPHSPANIESSDFSSRFENSVEKYLLTPMRSPHSVYPFIKSINYASTPSKTKK</sequence>
<organism evidence="2 3">
    <name type="scientific">Smittium culicis</name>
    <dbReference type="NCBI Taxonomy" id="133412"/>
    <lineage>
        <taxon>Eukaryota</taxon>
        <taxon>Fungi</taxon>
        <taxon>Fungi incertae sedis</taxon>
        <taxon>Zoopagomycota</taxon>
        <taxon>Kickxellomycotina</taxon>
        <taxon>Harpellomycetes</taxon>
        <taxon>Harpellales</taxon>
        <taxon>Legeriomycetaceae</taxon>
        <taxon>Smittium</taxon>
    </lineage>
</organism>
<accession>A0A1R1XYI3</accession>
<gene>
    <name evidence="2" type="ORF">AYI70_g4582</name>
</gene>
<proteinExistence type="predicted"/>
<name>A0A1R1XYI3_9FUNG</name>
<dbReference type="EMBL" id="LSSN01001434">
    <property type="protein sequence ID" value="OMJ19668.1"/>
    <property type="molecule type" value="Genomic_DNA"/>
</dbReference>
<evidence type="ECO:0000256" key="1">
    <source>
        <dbReference type="SAM" id="MobiDB-lite"/>
    </source>
</evidence>
<evidence type="ECO:0000313" key="3">
    <source>
        <dbReference type="Proteomes" id="UP000187283"/>
    </source>
</evidence>
<protein>
    <submittedName>
        <fullName evidence="2">Uncharacterized protein</fullName>
    </submittedName>
</protein>
<evidence type="ECO:0000313" key="2">
    <source>
        <dbReference type="EMBL" id="OMJ19668.1"/>
    </source>
</evidence>
<reference evidence="2 3" key="1">
    <citation type="submission" date="2017-01" db="EMBL/GenBank/DDBJ databases">
        <authorList>
            <person name="Mah S.A."/>
            <person name="Swanson W.J."/>
            <person name="Moy G.W."/>
            <person name="Vacquier V.D."/>
        </authorList>
    </citation>
    <scope>NUCLEOTIDE SEQUENCE [LARGE SCALE GENOMIC DNA]</scope>
    <source>
        <strain evidence="2 3">GSMNP</strain>
    </source>
</reference>
<dbReference type="AlphaFoldDB" id="A0A1R1XYI3"/>
<comment type="caution">
    <text evidence="2">The sequence shown here is derived from an EMBL/GenBank/DDBJ whole genome shotgun (WGS) entry which is preliminary data.</text>
</comment>